<evidence type="ECO:0000313" key="13">
    <source>
        <dbReference type="Proteomes" id="UP000297946"/>
    </source>
</evidence>
<feature type="transmembrane region" description="Helical" evidence="8">
    <location>
        <begin position="143"/>
        <end position="160"/>
    </location>
</feature>
<sequence length="587" mass="65765">MPSSNPQNDNSVSKKKGTFFEFVTNKISVLFLSGKDSFYFSLLVILNIILLLPGSGGNALLTQGDESMHIATIRESLASSSYLFPKFEGILNLYKPPALFWVGMASDALLGVGYFSERFPSFLLFCGTSVLIYIGLRRAKGSVRSSFSVALAYTLTLGVFKFSRLAMMESLLAFFITAVSVSILEFRLFGNRVWLFVGGLLSGMAILIKGPVFQVYSGVILASYSVIRIFLISEKGRWSGKRRIGKELLNHIVFHSSSLIVPGIWVGALLFYSELGKEFLKVFLFTENFGKFSAATVNQPEWIIPGGLLLYSFPFCIILAAAFFSKLLYKVRNTAELVGSSFLWSTTAILLIHLSPNRKDFYYLLPMIPLAFLGLGLFSIRKKGVEFSRSLLWNFFFSLGFSIILLVGMGLFDMIMEDPFWQEALFFVFLLGMIWFFRRSFTREGVPSIVVANLLMGLGLLSYIQFSILPKLSLYEVPQEGPLRLAKQICIVSENPWTALNFKNDLIGADIVHSVPGAERNCADGTRFLVVYQKGFIIPPGYSHVQTQEVWKRDISSVQELIGPSKGKEQIYIFGPNRRIDSKSESR</sequence>
<evidence type="ECO:0000313" key="11">
    <source>
        <dbReference type="EMBL" id="TGL39368.1"/>
    </source>
</evidence>
<keyword evidence="2" id="KW-1003">Cell membrane</keyword>
<feature type="transmembrane region" description="Helical" evidence="8">
    <location>
        <begin position="193"/>
        <end position="208"/>
    </location>
</feature>
<dbReference type="GO" id="GO:0016763">
    <property type="term" value="F:pentosyltransferase activity"/>
    <property type="evidence" value="ECO:0007669"/>
    <property type="project" value="TreeGrafter"/>
</dbReference>
<dbReference type="GO" id="GO:0000030">
    <property type="term" value="F:mannosyltransferase activity"/>
    <property type="evidence" value="ECO:0007669"/>
    <property type="project" value="InterPro"/>
</dbReference>
<feature type="transmembrane region" description="Helical" evidence="8">
    <location>
        <begin position="38"/>
        <end position="61"/>
    </location>
</feature>
<evidence type="ECO:0000256" key="1">
    <source>
        <dbReference type="ARBA" id="ARBA00004651"/>
    </source>
</evidence>
<evidence type="ECO:0000259" key="9">
    <source>
        <dbReference type="Pfam" id="PF02366"/>
    </source>
</evidence>
<dbReference type="PANTHER" id="PTHR33908">
    <property type="entry name" value="MANNOSYLTRANSFERASE YKCB-RELATED"/>
    <property type="match status" value="1"/>
</dbReference>
<feature type="domain" description="ArnT-like N-terminal" evidence="9">
    <location>
        <begin position="88"/>
        <end position="261"/>
    </location>
</feature>
<dbReference type="EMBL" id="RQER01000005">
    <property type="protein sequence ID" value="TGK01762.1"/>
    <property type="molecule type" value="Genomic_DNA"/>
</dbReference>
<reference evidence="11" key="1">
    <citation type="submission" date="2018-10" db="EMBL/GenBank/DDBJ databases">
        <authorList>
            <person name="Vincent A.T."/>
            <person name="Schiettekatte O."/>
            <person name="Bourhy P."/>
            <person name="Veyrier F.J."/>
            <person name="Picardeau M."/>
        </authorList>
    </citation>
    <scope>NUCLEOTIDE SEQUENCE</scope>
    <source>
        <strain evidence="11">201702690</strain>
    </source>
</reference>
<gene>
    <name evidence="10" type="ORF">EHO57_08120</name>
    <name evidence="11" type="ORF">EHQ53_14880</name>
</gene>
<dbReference type="EMBL" id="RQGC01000012">
    <property type="protein sequence ID" value="TGL39368.1"/>
    <property type="molecule type" value="Genomic_DNA"/>
</dbReference>
<evidence type="ECO:0000256" key="2">
    <source>
        <dbReference type="ARBA" id="ARBA00022475"/>
    </source>
</evidence>
<feature type="transmembrane region" description="Helical" evidence="8">
    <location>
        <begin position="214"/>
        <end position="231"/>
    </location>
</feature>
<feature type="transmembrane region" description="Helical" evidence="8">
    <location>
        <begin position="302"/>
        <end position="325"/>
    </location>
</feature>
<evidence type="ECO:0000256" key="4">
    <source>
        <dbReference type="ARBA" id="ARBA00022679"/>
    </source>
</evidence>
<dbReference type="GO" id="GO:0006493">
    <property type="term" value="P:protein O-linked glycosylation"/>
    <property type="evidence" value="ECO:0007669"/>
    <property type="project" value="InterPro"/>
</dbReference>
<dbReference type="InterPro" id="IPR003342">
    <property type="entry name" value="ArnT-like_N"/>
</dbReference>
<reference evidence="10 13" key="2">
    <citation type="journal article" date="2019" name="PLoS Negl. Trop. Dis.">
        <title>Revisiting the worldwide diversity of Leptospira species in the environment.</title>
        <authorList>
            <person name="Vincent A.T."/>
            <person name="Schiettekatte O."/>
            <person name="Bourhy P."/>
            <person name="Veyrier F.J."/>
            <person name="Picardeau M."/>
        </authorList>
    </citation>
    <scope>NUCLEOTIDE SEQUENCE [LARGE SCALE GENOMIC DNA]</scope>
    <source>
        <strain evidence="11">201702690</strain>
        <strain evidence="10 13">SSW18</strain>
    </source>
</reference>
<keyword evidence="6 8" id="KW-1133">Transmembrane helix</keyword>
<evidence type="ECO:0000256" key="6">
    <source>
        <dbReference type="ARBA" id="ARBA00022989"/>
    </source>
</evidence>
<feature type="transmembrane region" description="Helical" evidence="8">
    <location>
        <begin position="337"/>
        <end position="355"/>
    </location>
</feature>
<evidence type="ECO:0000313" key="10">
    <source>
        <dbReference type="EMBL" id="TGK01762.1"/>
    </source>
</evidence>
<organism evidence="10 13">
    <name type="scientific">Leptospira langatensis</name>
    <dbReference type="NCBI Taxonomy" id="2484983"/>
    <lineage>
        <taxon>Bacteria</taxon>
        <taxon>Pseudomonadati</taxon>
        <taxon>Spirochaetota</taxon>
        <taxon>Spirochaetia</taxon>
        <taxon>Leptospirales</taxon>
        <taxon>Leptospiraceae</taxon>
        <taxon>Leptospira</taxon>
    </lineage>
</organism>
<comment type="subcellular location">
    <subcellularLocation>
        <location evidence="1">Cell membrane</location>
        <topology evidence="1">Multi-pass membrane protein</topology>
    </subcellularLocation>
</comment>
<dbReference type="GO" id="GO:0010041">
    <property type="term" value="P:response to iron(III) ion"/>
    <property type="evidence" value="ECO:0007669"/>
    <property type="project" value="TreeGrafter"/>
</dbReference>
<feature type="transmembrane region" description="Helical" evidence="8">
    <location>
        <begin position="392"/>
        <end position="414"/>
    </location>
</feature>
<evidence type="ECO:0000256" key="5">
    <source>
        <dbReference type="ARBA" id="ARBA00022692"/>
    </source>
</evidence>
<dbReference type="Pfam" id="PF02366">
    <property type="entry name" value="PMT"/>
    <property type="match status" value="1"/>
</dbReference>
<evidence type="ECO:0000313" key="12">
    <source>
        <dbReference type="Proteomes" id="UP000297273"/>
    </source>
</evidence>
<dbReference type="OrthoDB" id="313003at2"/>
<evidence type="ECO:0000256" key="7">
    <source>
        <dbReference type="ARBA" id="ARBA00023136"/>
    </source>
</evidence>
<proteinExistence type="predicted"/>
<accession>A0A5F1ZRK4</accession>
<feature type="transmembrane region" description="Helical" evidence="8">
    <location>
        <begin position="121"/>
        <end position="136"/>
    </location>
</feature>
<keyword evidence="12" id="KW-1185">Reference proteome</keyword>
<protein>
    <submittedName>
        <fullName evidence="10">Phospholipid carrier-dependent glycosyltransferase</fullName>
    </submittedName>
</protein>
<keyword evidence="4 10" id="KW-0808">Transferase</keyword>
<comment type="caution">
    <text evidence="10">The sequence shown here is derived from an EMBL/GenBank/DDBJ whole genome shotgun (WGS) entry which is preliminary data.</text>
</comment>
<keyword evidence="5 8" id="KW-0812">Transmembrane</keyword>
<dbReference type="Proteomes" id="UP000297946">
    <property type="component" value="Unassembled WGS sequence"/>
</dbReference>
<evidence type="ECO:0000256" key="8">
    <source>
        <dbReference type="SAM" id="Phobius"/>
    </source>
</evidence>
<dbReference type="AlphaFoldDB" id="A0A5F1ZRK4"/>
<feature type="transmembrane region" description="Helical" evidence="8">
    <location>
        <begin position="361"/>
        <end position="380"/>
    </location>
</feature>
<feature type="transmembrane region" description="Helical" evidence="8">
    <location>
        <begin position="252"/>
        <end position="272"/>
    </location>
</feature>
<dbReference type="PANTHER" id="PTHR33908:SF3">
    <property type="entry name" value="UNDECAPRENYL PHOSPHATE-ALPHA-4-AMINO-4-DEOXY-L-ARABINOSE ARABINOSYL TRANSFERASE"/>
    <property type="match status" value="1"/>
</dbReference>
<keyword evidence="7 8" id="KW-0472">Membrane</keyword>
<feature type="transmembrane region" description="Helical" evidence="8">
    <location>
        <begin position="420"/>
        <end position="437"/>
    </location>
</feature>
<dbReference type="InterPro" id="IPR050297">
    <property type="entry name" value="LipidA_mod_glycosyltrf_83"/>
</dbReference>
<feature type="transmembrane region" description="Helical" evidence="8">
    <location>
        <begin position="166"/>
        <end position="186"/>
    </location>
</feature>
<name>A0A5F1ZRK4_9LEPT</name>
<feature type="transmembrane region" description="Helical" evidence="8">
    <location>
        <begin position="449"/>
        <end position="469"/>
    </location>
</feature>
<dbReference type="GO" id="GO:0009103">
    <property type="term" value="P:lipopolysaccharide biosynthetic process"/>
    <property type="evidence" value="ECO:0007669"/>
    <property type="project" value="UniProtKB-ARBA"/>
</dbReference>
<dbReference type="Proteomes" id="UP000297273">
    <property type="component" value="Unassembled WGS sequence"/>
</dbReference>
<keyword evidence="3" id="KW-0328">Glycosyltransferase</keyword>
<dbReference type="GO" id="GO:0005886">
    <property type="term" value="C:plasma membrane"/>
    <property type="evidence" value="ECO:0007669"/>
    <property type="project" value="UniProtKB-SubCell"/>
</dbReference>
<evidence type="ECO:0000256" key="3">
    <source>
        <dbReference type="ARBA" id="ARBA00022676"/>
    </source>
</evidence>